<dbReference type="SUPFAM" id="SSF52540">
    <property type="entry name" value="P-loop containing nucleoside triphosphate hydrolases"/>
    <property type="match status" value="1"/>
</dbReference>
<dbReference type="InterPro" id="IPR027417">
    <property type="entry name" value="P-loop_NTPase"/>
</dbReference>
<dbReference type="SUPFAM" id="SSF46785">
    <property type="entry name" value="Winged helix' DNA-binding domain"/>
    <property type="match status" value="1"/>
</dbReference>
<dbReference type="GO" id="GO:0003677">
    <property type="term" value="F:DNA binding"/>
    <property type="evidence" value="ECO:0007669"/>
    <property type="project" value="UniProtKB-KW"/>
</dbReference>
<dbReference type="GO" id="GO:0005524">
    <property type="term" value="F:ATP binding"/>
    <property type="evidence" value="ECO:0007669"/>
    <property type="project" value="UniProtKB-UniRule"/>
</dbReference>
<evidence type="ECO:0000256" key="6">
    <source>
        <dbReference type="ARBA" id="ARBA00022692"/>
    </source>
</evidence>
<dbReference type="PANTHER" id="PTHR22683">
    <property type="entry name" value="SPORULATION PROTEIN RELATED"/>
    <property type="match status" value="1"/>
</dbReference>
<dbReference type="CDD" id="cd01127">
    <property type="entry name" value="TrwB_TraG_TraD_VirD4"/>
    <property type="match status" value="1"/>
</dbReference>
<dbReference type="RefSeq" id="WP_245962609.1">
    <property type="nucleotide sequence ID" value="NZ_REFJ01000002.1"/>
</dbReference>
<evidence type="ECO:0000313" key="18">
    <source>
        <dbReference type="Proteomes" id="UP000267187"/>
    </source>
</evidence>
<keyword evidence="8" id="KW-0159">Chromosome partition</keyword>
<name>A0A3M0ACC7_9GAMM</name>
<evidence type="ECO:0000256" key="3">
    <source>
        <dbReference type="ARBA" id="ARBA00020887"/>
    </source>
</evidence>
<keyword evidence="4" id="KW-1003">Cell membrane</keyword>
<dbReference type="GO" id="GO:0005886">
    <property type="term" value="C:plasma membrane"/>
    <property type="evidence" value="ECO:0007669"/>
    <property type="project" value="UniProtKB-SubCell"/>
</dbReference>
<reference evidence="17 18" key="1">
    <citation type="submission" date="2018-10" db="EMBL/GenBank/DDBJ databases">
        <title>Genomic Encyclopedia of Type Strains, Phase IV (KMG-IV): sequencing the most valuable type-strain genomes for metagenomic binning, comparative biology and taxonomic classification.</title>
        <authorList>
            <person name="Goeker M."/>
        </authorList>
    </citation>
    <scope>NUCLEOTIDE SEQUENCE [LARGE SCALE GENOMIC DNA]</scope>
    <source>
        <strain evidence="17 18">DSM 25080</strain>
    </source>
</reference>
<proteinExistence type="inferred from homology"/>
<feature type="domain" description="FtsK" evidence="16">
    <location>
        <begin position="419"/>
        <end position="637"/>
    </location>
</feature>
<protein>
    <recommendedName>
        <fullName evidence="3">DNA translocase FtsK</fullName>
    </recommendedName>
</protein>
<dbReference type="PROSITE" id="PS50901">
    <property type="entry name" value="FTSK"/>
    <property type="match status" value="1"/>
</dbReference>
<comment type="subcellular location">
    <subcellularLocation>
        <location evidence="1">Cell membrane</location>
        <topology evidence="1">Multi-pass membrane protein</topology>
    </subcellularLocation>
</comment>
<evidence type="ECO:0000256" key="14">
    <source>
        <dbReference type="PROSITE-ProRule" id="PRU00289"/>
    </source>
</evidence>
<evidence type="ECO:0000256" key="2">
    <source>
        <dbReference type="ARBA" id="ARBA00006474"/>
    </source>
</evidence>
<dbReference type="AlphaFoldDB" id="A0A3M0ACC7"/>
<evidence type="ECO:0000256" key="8">
    <source>
        <dbReference type="ARBA" id="ARBA00022829"/>
    </source>
</evidence>
<dbReference type="EMBL" id="REFJ01000002">
    <property type="protein sequence ID" value="RMA81269.1"/>
    <property type="molecule type" value="Genomic_DNA"/>
</dbReference>
<evidence type="ECO:0000256" key="5">
    <source>
        <dbReference type="ARBA" id="ARBA00022618"/>
    </source>
</evidence>
<evidence type="ECO:0000256" key="13">
    <source>
        <dbReference type="ARBA" id="ARBA00023306"/>
    </source>
</evidence>
<dbReference type="InterPro" id="IPR050206">
    <property type="entry name" value="FtsK/SpoIIIE/SftA"/>
</dbReference>
<keyword evidence="6 15" id="KW-0812">Transmembrane</keyword>
<evidence type="ECO:0000259" key="16">
    <source>
        <dbReference type="PROSITE" id="PS50901"/>
    </source>
</evidence>
<dbReference type="Pfam" id="PF09397">
    <property type="entry name" value="FtsK_gamma"/>
    <property type="match status" value="1"/>
</dbReference>
<feature type="transmembrane region" description="Helical" evidence="15">
    <location>
        <begin position="156"/>
        <end position="178"/>
    </location>
</feature>
<feature type="binding site" evidence="14">
    <location>
        <begin position="436"/>
        <end position="443"/>
    </location>
    <ligand>
        <name>ATP</name>
        <dbReference type="ChEBI" id="CHEBI:30616"/>
    </ligand>
</feature>
<dbReference type="FunFam" id="3.40.50.300:FF:000209">
    <property type="entry name" value="Cell division protein FtsK"/>
    <property type="match status" value="1"/>
</dbReference>
<dbReference type="Pfam" id="PF13491">
    <property type="entry name" value="FtsK_4TM"/>
    <property type="match status" value="1"/>
</dbReference>
<dbReference type="PANTHER" id="PTHR22683:SF41">
    <property type="entry name" value="DNA TRANSLOCASE FTSK"/>
    <property type="match status" value="1"/>
</dbReference>
<keyword evidence="11" id="KW-0238">DNA-binding</keyword>
<keyword evidence="9 14" id="KW-0067">ATP-binding</keyword>
<evidence type="ECO:0000313" key="17">
    <source>
        <dbReference type="EMBL" id="RMA81269.1"/>
    </source>
</evidence>
<evidence type="ECO:0000256" key="11">
    <source>
        <dbReference type="ARBA" id="ARBA00023125"/>
    </source>
</evidence>
<gene>
    <name evidence="17" type="ORF">DFR27_1078</name>
</gene>
<dbReference type="Gene3D" id="3.40.50.300">
    <property type="entry name" value="P-loop containing nucleotide triphosphate hydrolases"/>
    <property type="match status" value="1"/>
</dbReference>
<dbReference type="InterPro" id="IPR002543">
    <property type="entry name" value="FtsK_dom"/>
</dbReference>
<dbReference type="InterPro" id="IPR018541">
    <property type="entry name" value="Ftsk_gamma"/>
</dbReference>
<organism evidence="17 18">
    <name type="scientific">Umboniibacter marinipuniceus</name>
    <dbReference type="NCBI Taxonomy" id="569599"/>
    <lineage>
        <taxon>Bacteria</taxon>
        <taxon>Pseudomonadati</taxon>
        <taxon>Pseudomonadota</taxon>
        <taxon>Gammaproteobacteria</taxon>
        <taxon>Cellvibrionales</taxon>
        <taxon>Cellvibrionaceae</taxon>
        <taxon>Umboniibacter</taxon>
    </lineage>
</organism>
<comment type="caution">
    <text evidence="17">The sequence shown here is derived from an EMBL/GenBank/DDBJ whole genome shotgun (WGS) entry which is preliminary data.</text>
</comment>
<evidence type="ECO:0000256" key="15">
    <source>
        <dbReference type="SAM" id="Phobius"/>
    </source>
</evidence>
<dbReference type="InterPro" id="IPR025199">
    <property type="entry name" value="FtsK_4TM"/>
</dbReference>
<feature type="transmembrane region" description="Helical" evidence="15">
    <location>
        <begin position="108"/>
        <end position="130"/>
    </location>
</feature>
<keyword evidence="13" id="KW-0131">Cell cycle</keyword>
<dbReference type="InterPro" id="IPR036390">
    <property type="entry name" value="WH_DNA-bd_sf"/>
</dbReference>
<feature type="transmembrane region" description="Helical" evidence="15">
    <location>
        <begin position="73"/>
        <end position="96"/>
    </location>
</feature>
<evidence type="ECO:0000256" key="1">
    <source>
        <dbReference type="ARBA" id="ARBA00004651"/>
    </source>
</evidence>
<keyword evidence="5" id="KW-0132">Cell division</keyword>
<evidence type="ECO:0000256" key="4">
    <source>
        <dbReference type="ARBA" id="ARBA00022475"/>
    </source>
</evidence>
<keyword evidence="18" id="KW-1185">Reference proteome</keyword>
<dbReference type="SMART" id="SM00843">
    <property type="entry name" value="Ftsk_gamma"/>
    <property type="match status" value="1"/>
</dbReference>
<dbReference type="InterPro" id="IPR041027">
    <property type="entry name" value="FtsK_alpha"/>
</dbReference>
<keyword evidence="7 14" id="KW-0547">Nucleotide-binding</keyword>
<evidence type="ECO:0000256" key="12">
    <source>
        <dbReference type="ARBA" id="ARBA00023136"/>
    </source>
</evidence>
<dbReference type="Pfam" id="PF17854">
    <property type="entry name" value="FtsK_alpha"/>
    <property type="match status" value="1"/>
</dbReference>
<dbReference type="GO" id="GO:0051301">
    <property type="term" value="P:cell division"/>
    <property type="evidence" value="ECO:0007669"/>
    <property type="project" value="UniProtKB-KW"/>
</dbReference>
<feature type="transmembrane region" description="Helical" evidence="15">
    <location>
        <begin position="21"/>
        <end position="39"/>
    </location>
</feature>
<evidence type="ECO:0000256" key="10">
    <source>
        <dbReference type="ARBA" id="ARBA00022989"/>
    </source>
</evidence>
<sequence>MSNSPVNTSGQLVERFTKESLAILVIAFGLLLLVALFTWTPTDPSFSNSNSGAPVQNAIGIIGARVADALFSLFGVITWLFALLIVWRGVLSFVAYRRNQLAYSSATLAIRFLALLATCISGCLIVALLFNEVATELPFGIGGVIGEYLLAPTVEWLNLFGGTLLAGATFLIGVTLYVELSWVLLVKRLGSWLVALVRKLFVILRAVALGTWRAISKAFTRKAKPVGQPKRSVKLMAEPMVVKPPKPKPKIVQAAPPKSKTDSARLAREKQVPLFEDETVEGALPTLDLLDPPQDNGKPAYSSNTLEAMSQLLEARLKEFNIVATVEAVLPGPVVTRFEIQPAAGIKGARITSLARDLARSLAVKSVRVVEIIPGKSFVGIEIPNEHRQMVMLQEVLNSTVFDQSKSPLTLALGHDISGQPIVGDLAKMPHLLVAGTTGSGKSVGINVMILSLLFKSTPDEVRLILIDPKMLELSVYDEIPHLLTPVITDMEDAENGLRWCVGEMERRYKLMSKLGVRNLAGYNRMVKDAIAAGEPIDDPLFNPETVYVPEGEALDIPKLEALPSVVVIIDEFADMMMIVGKKVEQLIARIAQKARAAGIHLILATQRPSVDVITGLIKANVPTRIAFQVSSKIDSRTILDQGGAEQLLGHGDMLYLAPGTSNTQRVHGAFVDDHEVHAVVANWKKRGKPNYIDSILEDQSHIAVPGMKEDKADAGGSGDESDPLYDEAVAFVTESRKASVSAVQRQLRVGYNRAARLVDAMEQAGVLSEAGHNGARKVLAPKPVR</sequence>
<keyword evidence="10 15" id="KW-1133">Transmembrane helix</keyword>
<keyword evidence="12 15" id="KW-0472">Membrane</keyword>
<dbReference type="Gene3D" id="1.10.10.10">
    <property type="entry name" value="Winged helix-like DNA-binding domain superfamily/Winged helix DNA-binding domain"/>
    <property type="match status" value="1"/>
</dbReference>
<dbReference type="Gene3D" id="3.30.980.40">
    <property type="match status" value="1"/>
</dbReference>
<dbReference type="GO" id="GO:0007059">
    <property type="term" value="P:chromosome segregation"/>
    <property type="evidence" value="ECO:0007669"/>
    <property type="project" value="UniProtKB-KW"/>
</dbReference>
<feature type="transmembrane region" description="Helical" evidence="15">
    <location>
        <begin position="190"/>
        <end position="212"/>
    </location>
</feature>
<accession>A0A3M0ACC7</accession>
<dbReference type="Pfam" id="PF01580">
    <property type="entry name" value="FtsK_SpoIIIE"/>
    <property type="match status" value="1"/>
</dbReference>
<evidence type="ECO:0000256" key="9">
    <source>
        <dbReference type="ARBA" id="ARBA00022840"/>
    </source>
</evidence>
<comment type="similarity">
    <text evidence="2">Belongs to the FtsK/SpoIIIE/SftA family.</text>
</comment>
<evidence type="ECO:0000256" key="7">
    <source>
        <dbReference type="ARBA" id="ARBA00022741"/>
    </source>
</evidence>
<dbReference type="InterPro" id="IPR036388">
    <property type="entry name" value="WH-like_DNA-bd_sf"/>
</dbReference>
<dbReference type="Proteomes" id="UP000267187">
    <property type="component" value="Unassembled WGS sequence"/>
</dbReference>